<dbReference type="InterPro" id="IPR052155">
    <property type="entry name" value="Biofilm_reg_signaling"/>
</dbReference>
<keyword evidence="6" id="KW-1185">Reference proteome</keyword>
<dbReference type="SMART" id="SM00052">
    <property type="entry name" value="EAL"/>
    <property type="match status" value="1"/>
</dbReference>
<evidence type="ECO:0000256" key="1">
    <source>
        <dbReference type="SAM" id="Phobius"/>
    </source>
</evidence>
<feature type="transmembrane region" description="Helical" evidence="1">
    <location>
        <begin position="20"/>
        <end position="44"/>
    </location>
</feature>
<dbReference type="InterPro" id="IPR035965">
    <property type="entry name" value="PAS-like_dom_sf"/>
</dbReference>
<dbReference type="SMART" id="SM00304">
    <property type="entry name" value="HAMP"/>
    <property type="match status" value="1"/>
</dbReference>
<dbReference type="SUPFAM" id="SSF55073">
    <property type="entry name" value="Nucleotide cyclase"/>
    <property type="match status" value="1"/>
</dbReference>
<keyword evidence="1" id="KW-1133">Transmembrane helix</keyword>
<dbReference type="InterPro" id="IPR001633">
    <property type="entry name" value="EAL_dom"/>
</dbReference>
<dbReference type="Gene3D" id="3.30.70.270">
    <property type="match status" value="1"/>
</dbReference>
<accession>A0ABX9DK24</accession>
<dbReference type="InterPro" id="IPR043128">
    <property type="entry name" value="Rev_trsase/Diguanyl_cyclase"/>
</dbReference>
<dbReference type="PROSITE" id="PS50887">
    <property type="entry name" value="GGDEF"/>
    <property type="match status" value="1"/>
</dbReference>
<feature type="transmembrane region" description="Helical" evidence="1">
    <location>
        <begin position="201"/>
        <end position="223"/>
    </location>
</feature>
<dbReference type="Gene3D" id="3.20.20.450">
    <property type="entry name" value="EAL domain"/>
    <property type="match status" value="1"/>
</dbReference>
<dbReference type="EMBL" id="MUAV01000008">
    <property type="protein sequence ID" value="RAP41721.1"/>
    <property type="molecule type" value="Genomic_DNA"/>
</dbReference>
<dbReference type="SUPFAM" id="SSF141868">
    <property type="entry name" value="EAL domain-like"/>
    <property type="match status" value="1"/>
</dbReference>
<sequence length="862" mass="93533">MTETRSGRGWLVNRLAATGLGVRLIGIMLALFLTSVTLGVMGYVELRALGDSARSVGDVSVSRLFAINDMENALSDHEIAAERSVLEDDPFERQDLHDAQRMASSAFGQALLRLKTFGLSSEEKRIVAEIQRDWDGYLDNFRLADRFADDGRFEEAKEHFEIGAEQMAAALTAKITDITTLTRADTAVALDRQDTIVEQSLRLIVVTLAAAGGLALGAAIWVLRRLSLPLIALNEALRRLLAGDDTVRLPDFGTERNELSTLSHSAHALRDSIVETRRLAAEMKTQRALLSETVENMPAGLCMFDETGKLLVANAMFWSFFGMPKELTSGQGSVMLDRLLTQVGCRMTAARPGGGAAFASRMKALITQGGSDSASWELDDGRHVLLQVQPVPGGWMMIASDISDRVDQEEQALHMARHDTLTGLPNRRAFADSIDYAIATADPNRPAAILFVDLDRFKHVNDTLGHAAGDKLLRHVSERLQGAVREGDTVARFGGDEFAVIQIGQQQPDSALGLGDRIIDLLSQPFRIDGRLADIGASVGIALAPEHGDRAETIMSRADIALYAAKSAGRGQCLLFDTDMLDRQNALIKLEADLKRAIELDQFSMLFQPLVNLDTGRITGAEALLRWRHPTRGLVPPAEFVPMAEELGLIVPLGALVLRMACTEAAAWPDRLNVAVNLSPVQFRRHDIVGDVVAALKSSGLPPARLVLEITEGVLLEDTDDVKDKLITLKGMGVRISLDDFGTGYSSLRYLRIFSFDKVKIDASFVQEIDSDLGGAAVVRAVCMLCGSMGIDVVAEGIETREQLLQVMEAGCNEAQGYLLGRPLAREDFLEIEGRSAAGVFPGLGVEESPDLPSAMRSAQAG</sequence>
<name>A0ABX9DK24_9RHOB</name>
<dbReference type="PROSITE" id="PS50883">
    <property type="entry name" value="EAL"/>
    <property type="match status" value="1"/>
</dbReference>
<dbReference type="Proteomes" id="UP000248659">
    <property type="component" value="Unassembled WGS sequence"/>
</dbReference>
<keyword evidence="1" id="KW-0472">Membrane</keyword>
<dbReference type="PANTHER" id="PTHR44757">
    <property type="entry name" value="DIGUANYLATE CYCLASE DGCP"/>
    <property type="match status" value="1"/>
</dbReference>
<comment type="caution">
    <text evidence="5">The sequence shown here is derived from an EMBL/GenBank/DDBJ whole genome shotgun (WGS) entry which is preliminary data.</text>
</comment>
<gene>
    <name evidence="5" type="ORF">BYZ73_08960</name>
</gene>
<dbReference type="RefSeq" id="WP_181498005.1">
    <property type="nucleotide sequence ID" value="NZ_MUAV01000008.1"/>
</dbReference>
<dbReference type="SUPFAM" id="SSF55785">
    <property type="entry name" value="PYP-like sensor domain (PAS domain)"/>
    <property type="match status" value="1"/>
</dbReference>
<dbReference type="Pfam" id="PF12729">
    <property type="entry name" value="4HB_MCP_1"/>
    <property type="match status" value="1"/>
</dbReference>
<dbReference type="InterPro" id="IPR003660">
    <property type="entry name" value="HAMP_dom"/>
</dbReference>
<evidence type="ECO:0000313" key="5">
    <source>
        <dbReference type="EMBL" id="RAP41721.1"/>
    </source>
</evidence>
<dbReference type="InterPro" id="IPR024478">
    <property type="entry name" value="HlyB_4HB_MCP"/>
</dbReference>
<organism evidence="5 6">
    <name type="scientific">Rhodovulum viride</name>
    <dbReference type="NCBI Taxonomy" id="1231134"/>
    <lineage>
        <taxon>Bacteria</taxon>
        <taxon>Pseudomonadati</taxon>
        <taxon>Pseudomonadota</taxon>
        <taxon>Alphaproteobacteria</taxon>
        <taxon>Rhodobacterales</taxon>
        <taxon>Paracoccaceae</taxon>
        <taxon>Rhodovulum</taxon>
    </lineage>
</organism>
<dbReference type="SMART" id="SM00267">
    <property type="entry name" value="GGDEF"/>
    <property type="match status" value="1"/>
</dbReference>
<dbReference type="PROSITE" id="PS50885">
    <property type="entry name" value="HAMP"/>
    <property type="match status" value="1"/>
</dbReference>
<dbReference type="CDD" id="cd01948">
    <property type="entry name" value="EAL"/>
    <property type="match status" value="1"/>
</dbReference>
<evidence type="ECO:0008006" key="7">
    <source>
        <dbReference type="Google" id="ProtNLM"/>
    </source>
</evidence>
<feature type="domain" description="GGDEF" evidence="4">
    <location>
        <begin position="445"/>
        <end position="578"/>
    </location>
</feature>
<evidence type="ECO:0000259" key="2">
    <source>
        <dbReference type="PROSITE" id="PS50883"/>
    </source>
</evidence>
<keyword evidence="1" id="KW-0812">Transmembrane</keyword>
<dbReference type="Pfam" id="PF00990">
    <property type="entry name" value="GGDEF"/>
    <property type="match status" value="1"/>
</dbReference>
<feature type="domain" description="HAMP" evidence="3">
    <location>
        <begin position="224"/>
        <end position="278"/>
    </location>
</feature>
<evidence type="ECO:0000259" key="4">
    <source>
        <dbReference type="PROSITE" id="PS50887"/>
    </source>
</evidence>
<evidence type="ECO:0000313" key="6">
    <source>
        <dbReference type="Proteomes" id="UP000248659"/>
    </source>
</evidence>
<proteinExistence type="predicted"/>
<evidence type="ECO:0000259" key="3">
    <source>
        <dbReference type="PROSITE" id="PS50885"/>
    </source>
</evidence>
<dbReference type="InterPro" id="IPR029787">
    <property type="entry name" value="Nucleotide_cyclase"/>
</dbReference>
<dbReference type="InterPro" id="IPR035919">
    <property type="entry name" value="EAL_sf"/>
</dbReference>
<dbReference type="InterPro" id="IPR000160">
    <property type="entry name" value="GGDEF_dom"/>
</dbReference>
<reference evidence="5 6" key="1">
    <citation type="submission" date="2017-01" db="EMBL/GenBank/DDBJ databases">
        <title>Genome sequence of Rhodovulum viride JA756.</title>
        <authorList>
            <person name="Lakshmi K.V."/>
            <person name="Tushar L.D."/>
            <person name="Sasikala C."/>
            <person name="Venkataramana C."/>
        </authorList>
    </citation>
    <scope>NUCLEOTIDE SEQUENCE [LARGE SCALE GENOMIC DNA]</scope>
    <source>
        <strain evidence="5 6">JA756</strain>
    </source>
</reference>
<dbReference type="Pfam" id="PF00563">
    <property type="entry name" value="EAL"/>
    <property type="match status" value="1"/>
</dbReference>
<protein>
    <recommendedName>
        <fullName evidence="7">Diguanylate cyclase (GGDEF)-like protein</fullName>
    </recommendedName>
</protein>
<dbReference type="CDD" id="cd01949">
    <property type="entry name" value="GGDEF"/>
    <property type="match status" value="1"/>
</dbReference>
<dbReference type="NCBIfam" id="TIGR00254">
    <property type="entry name" value="GGDEF"/>
    <property type="match status" value="1"/>
</dbReference>
<dbReference type="Gene3D" id="6.10.340.10">
    <property type="match status" value="1"/>
</dbReference>
<dbReference type="PANTHER" id="PTHR44757:SF2">
    <property type="entry name" value="BIOFILM ARCHITECTURE MAINTENANCE PROTEIN MBAA"/>
    <property type="match status" value="1"/>
</dbReference>
<dbReference type="Gene3D" id="3.30.450.20">
    <property type="entry name" value="PAS domain"/>
    <property type="match status" value="1"/>
</dbReference>
<dbReference type="Pfam" id="PF12860">
    <property type="entry name" value="PAS_7"/>
    <property type="match status" value="1"/>
</dbReference>
<feature type="domain" description="EAL" evidence="2">
    <location>
        <begin position="587"/>
        <end position="837"/>
    </location>
</feature>